<feature type="compositionally biased region" description="Basic and acidic residues" evidence="1">
    <location>
        <begin position="41"/>
        <end position="50"/>
    </location>
</feature>
<evidence type="ECO:0000313" key="3">
    <source>
        <dbReference type="Proteomes" id="UP000236290"/>
    </source>
</evidence>
<reference evidence="2 3" key="1">
    <citation type="submission" date="2017-02" db="EMBL/GenBank/DDBJ databases">
        <title>Genomes of Trichoderma spp. with biocontrol activity.</title>
        <authorList>
            <person name="Gardiner D."/>
            <person name="Kazan K."/>
            <person name="Vos C."/>
            <person name="Harvey P."/>
        </authorList>
    </citation>
    <scope>NUCLEOTIDE SEQUENCE [LARGE SCALE GENOMIC DNA]</scope>
    <source>
        <strain evidence="2 3">Tr1</strain>
    </source>
</reference>
<evidence type="ECO:0000256" key="1">
    <source>
        <dbReference type="SAM" id="MobiDB-lite"/>
    </source>
</evidence>
<name>A0A2K0UK92_TRIHA</name>
<protein>
    <submittedName>
        <fullName evidence="2">Uncharacterized protein</fullName>
    </submittedName>
</protein>
<dbReference type="Proteomes" id="UP000236290">
    <property type="component" value="Unassembled WGS sequence"/>
</dbReference>
<evidence type="ECO:0000313" key="2">
    <source>
        <dbReference type="EMBL" id="PNP58200.1"/>
    </source>
</evidence>
<accession>A0A2K0UK92</accession>
<feature type="region of interest" description="Disordered" evidence="1">
    <location>
        <begin position="1"/>
        <end position="99"/>
    </location>
</feature>
<dbReference type="AlphaFoldDB" id="A0A2K0UK92"/>
<feature type="compositionally biased region" description="Basic and acidic residues" evidence="1">
    <location>
        <begin position="1"/>
        <end position="23"/>
    </location>
</feature>
<sequence>MDVPTEEDRQKATETKEQADDSGRAPWVGRAALLESEEDHYDGRNEKESTDEVEIFDTADDGFPLSISRRWVEEEDEGQTRGATDGEVDVEAPPPRDILGECTAEDWSYYRCHSKH</sequence>
<gene>
    <name evidence="2" type="ORF">THARTR1_01897</name>
</gene>
<comment type="caution">
    <text evidence="2">The sequence shown here is derived from an EMBL/GenBank/DDBJ whole genome shotgun (WGS) entry which is preliminary data.</text>
</comment>
<feature type="compositionally biased region" description="Acidic residues" evidence="1">
    <location>
        <begin position="51"/>
        <end position="60"/>
    </location>
</feature>
<organism evidence="2 3">
    <name type="scientific">Trichoderma harzianum</name>
    <name type="common">Hypocrea lixii</name>
    <dbReference type="NCBI Taxonomy" id="5544"/>
    <lineage>
        <taxon>Eukaryota</taxon>
        <taxon>Fungi</taxon>
        <taxon>Dikarya</taxon>
        <taxon>Ascomycota</taxon>
        <taxon>Pezizomycotina</taxon>
        <taxon>Sordariomycetes</taxon>
        <taxon>Hypocreomycetidae</taxon>
        <taxon>Hypocreales</taxon>
        <taxon>Hypocreaceae</taxon>
        <taxon>Trichoderma</taxon>
    </lineage>
</organism>
<dbReference type="EMBL" id="MTYI01000022">
    <property type="protein sequence ID" value="PNP58200.1"/>
    <property type="molecule type" value="Genomic_DNA"/>
</dbReference>
<proteinExistence type="predicted"/>